<name>A0A6H1ZWE0_9ZZZZ</name>
<gene>
    <name evidence="1" type="ORF">TM448A02298_0006</name>
    <name evidence="2" type="ORF">TM448B01025_0024</name>
</gene>
<evidence type="ECO:0000313" key="2">
    <source>
        <dbReference type="EMBL" id="QJH97490.1"/>
    </source>
</evidence>
<evidence type="ECO:0000313" key="1">
    <source>
        <dbReference type="EMBL" id="QJA51782.1"/>
    </source>
</evidence>
<dbReference type="Pfam" id="PF10049">
    <property type="entry name" value="DUF2283"/>
    <property type="match status" value="1"/>
</dbReference>
<dbReference type="AlphaFoldDB" id="A0A6H1ZWE0"/>
<organism evidence="1">
    <name type="scientific">viral metagenome</name>
    <dbReference type="NCBI Taxonomy" id="1070528"/>
    <lineage>
        <taxon>unclassified sequences</taxon>
        <taxon>metagenomes</taxon>
        <taxon>organismal metagenomes</taxon>
    </lineage>
</organism>
<dbReference type="EMBL" id="MT144688">
    <property type="protein sequence ID" value="QJH97490.1"/>
    <property type="molecule type" value="Genomic_DNA"/>
</dbReference>
<sequence length="59" mass="6854">MRNRKTNYDRKYDILYISKNNNKPAISKEIIDGVLLRRDKDSKIVGVTIFDVLEAILGE</sequence>
<dbReference type="EMBL" id="MT144288">
    <property type="protein sequence ID" value="QJA51782.1"/>
    <property type="molecule type" value="Genomic_DNA"/>
</dbReference>
<accession>A0A6H1ZWE0</accession>
<evidence type="ECO:0008006" key="3">
    <source>
        <dbReference type="Google" id="ProtNLM"/>
    </source>
</evidence>
<reference evidence="1" key="1">
    <citation type="submission" date="2020-03" db="EMBL/GenBank/DDBJ databases">
        <title>The deep terrestrial virosphere.</title>
        <authorList>
            <person name="Holmfeldt K."/>
            <person name="Nilsson E."/>
            <person name="Simone D."/>
            <person name="Lopez-Fernandez M."/>
            <person name="Wu X."/>
            <person name="de Brujin I."/>
            <person name="Lundin D."/>
            <person name="Andersson A."/>
            <person name="Bertilsson S."/>
            <person name="Dopson M."/>
        </authorList>
    </citation>
    <scope>NUCLEOTIDE SEQUENCE</scope>
    <source>
        <strain evidence="1">TM448A02298</strain>
        <strain evidence="2">TM448B01025</strain>
    </source>
</reference>
<proteinExistence type="predicted"/>
<dbReference type="InterPro" id="IPR019270">
    <property type="entry name" value="DUF2283"/>
</dbReference>
<protein>
    <recommendedName>
        <fullName evidence="3">DUF2283 domain-containing protein</fullName>
    </recommendedName>
</protein>